<dbReference type="EMBL" id="BMZM01000003">
    <property type="protein sequence ID" value="GHC29652.1"/>
    <property type="molecule type" value="Genomic_DNA"/>
</dbReference>
<evidence type="ECO:0000313" key="3">
    <source>
        <dbReference type="Proteomes" id="UP000604243"/>
    </source>
</evidence>
<reference evidence="3" key="1">
    <citation type="journal article" date="2019" name="Int. J. Syst. Evol. Microbiol.">
        <title>The Global Catalogue of Microorganisms (GCM) 10K type strain sequencing project: providing services to taxonomists for standard genome sequencing and annotation.</title>
        <authorList>
            <consortium name="The Broad Institute Genomics Platform"/>
            <consortium name="The Broad Institute Genome Sequencing Center for Infectious Disease"/>
            <person name="Wu L."/>
            <person name="Ma J."/>
        </authorList>
    </citation>
    <scope>NUCLEOTIDE SEQUENCE [LARGE SCALE GENOMIC DNA]</scope>
    <source>
        <strain evidence="3">KCTC 42082</strain>
    </source>
</reference>
<feature type="transmembrane region" description="Helical" evidence="1">
    <location>
        <begin position="84"/>
        <end position="104"/>
    </location>
</feature>
<keyword evidence="1" id="KW-1133">Transmembrane helix</keyword>
<feature type="transmembrane region" description="Helical" evidence="1">
    <location>
        <begin position="27"/>
        <end position="50"/>
    </location>
</feature>
<accession>A0ABQ3FMQ0</accession>
<proteinExistence type="predicted"/>
<name>A0ABQ3FMQ0_9GAMM</name>
<keyword evidence="1" id="KW-0472">Membrane</keyword>
<gene>
    <name evidence="2" type="ORF">GCM10010082_24390</name>
</gene>
<keyword evidence="1" id="KW-0812">Transmembrane</keyword>
<feature type="transmembrane region" description="Helical" evidence="1">
    <location>
        <begin position="57"/>
        <end position="78"/>
    </location>
</feature>
<sequence length="124" mass="14211">MTDRDPVLQDPHSNGLDDDPMMVRIGYALYLASILTGITALAGLVIAYIYRRRSAPWLAAHYTFLIRTFWIGLFYMVLATALSILGIGLLLYPLITVWLIVRCVRGWRELERRGTPTPLMNWAW</sequence>
<evidence type="ECO:0000256" key="1">
    <source>
        <dbReference type="SAM" id="Phobius"/>
    </source>
</evidence>
<protein>
    <submittedName>
        <fullName evidence="2">Membrane protein</fullName>
    </submittedName>
</protein>
<dbReference type="Proteomes" id="UP000604243">
    <property type="component" value="Unassembled WGS sequence"/>
</dbReference>
<keyword evidence="3" id="KW-1185">Reference proteome</keyword>
<comment type="caution">
    <text evidence="2">The sequence shown here is derived from an EMBL/GenBank/DDBJ whole genome shotgun (WGS) entry which is preliminary data.</text>
</comment>
<organism evidence="2 3">
    <name type="scientific">Kushneria pakistanensis</name>
    <dbReference type="NCBI Taxonomy" id="1508770"/>
    <lineage>
        <taxon>Bacteria</taxon>
        <taxon>Pseudomonadati</taxon>
        <taxon>Pseudomonadota</taxon>
        <taxon>Gammaproteobacteria</taxon>
        <taxon>Oceanospirillales</taxon>
        <taxon>Halomonadaceae</taxon>
        <taxon>Kushneria</taxon>
    </lineage>
</organism>
<evidence type="ECO:0000313" key="2">
    <source>
        <dbReference type="EMBL" id="GHC29652.1"/>
    </source>
</evidence>
<dbReference type="RefSeq" id="WP_229819742.1">
    <property type="nucleotide sequence ID" value="NZ_BMZM01000003.1"/>
</dbReference>